<dbReference type="InterPro" id="IPR050198">
    <property type="entry name" value="Non-receptor_tyrosine_kinases"/>
</dbReference>
<feature type="domain" description="Protein kinase" evidence="4">
    <location>
        <begin position="1"/>
        <end position="308"/>
    </location>
</feature>
<dbReference type="Proteomes" id="UP000271162">
    <property type="component" value="Unassembled WGS sequence"/>
</dbReference>
<evidence type="ECO:0000256" key="3">
    <source>
        <dbReference type="SAM" id="MobiDB-lite"/>
    </source>
</evidence>
<dbReference type="WBParaSite" id="NBR_0001991701-mRNA-1">
    <property type="protein sequence ID" value="NBR_0001991701-mRNA-1"/>
    <property type="gene ID" value="NBR_0001991701"/>
</dbReference>
<reference evidence="7" key="1">
    <citation type="submission" date="2017-02" db="UniProtKB">
        <authorList>
            <consortium name="WormBaseParasite"/>
        </authorList>
    </citation>
    <scope>IDENTIFICATION</scope>
</reference>
<accession>A0A0N4YRP5</accession>
<reference evidence="5 6" key="2">
    <citation type="submission" date="2018-11" db="EMBL/GenBank/DDBJ databases">
        <authorList>
            <consortium name="Pathogen Informatics"/>
        </authorList>
    </citation>
    <scope>NUCLEOTIDE SEQUENCE [LARGE SCALE GENOMIC DNA]</scope>
</reference>
<organism evidence="7">
    <name type="scientific">Nippostrongylus brasiliensis</name>
    <name type="common">Rat hookworm</name>
    <dbReference type="NCBI Taxonomy" id="27835"/>
    <lineage>
        <taxon>Eukaryota</taxon>
        <taxon>Metazoa</taxon>
        <taxon>Ecdysozoa</taxon>
        <taxon>Nematoda</taxon>
        <taxon>Chromadorea</taxon>
        <taxon>Rhabditida</taxon>
        <taxon>Rhabditina</taxon>
        <taxon>Rhabditomorpha</taxon>
        <taxon>Strongyloidea</taxon>
        <taxon>Heligmosomidae</taxon>
        <taxon>Nippostrongylus</taxon>
    </lineage>
</organism>
<evidence type="ECO:0000313" key="5">
    <source>
        <dbReference type="EMBL" id="VDL83654.1"/>
    </source>
</evidence>
<feature type="region of interest" description="Disordered" evidence="3">
    <location>
        <begin position="1"/>
        <end position="46"/>
    </location>
</feature>
<sequence length="369" mass="42383">MDRTDALTTRTPGNKYARPTEDQPQYPEHRALPSPTSDGTTTGERRRNLGLRRTSWILVKDDTSGARHGDCFMLCTYNARTVSSNADLYALLEAAGRIKYHVIALQETKSRKADIRQHNDGTLVIRGEKIPSRNVGGVGFIVHSSVAHLVAAGMRFLELNGLCHRHLRASNIIVNQSTNNIYAVKITDYMVTYHFLDEDAVESINMSDLDWPWWAPECVQHRVFDITTDVWAYGCVIFEINHDGIGPYAFQKTLPASCQDLQGIFERKEKLVIIQEEDTDTYLDEILFMCVNYEPDQRPTFDYLYEFFRALLFDFSLSPDAIIQQYIKTPPKKFEHPARSKQVLCKLYEWTEKQGIQEKANNQNDTRMT</sequence>
<dbReference type="AlphaFoldDB" id="A0A0N4YRP5"/>
<dbReference type="Gene3D" id="1.10.510.10">
    <property type="entry name" value="Transferase(Phosphotransferase) domain 1"/>
    <property type="match status" value="1"/>
</dbReference>
<dbReference type="PANTHER" id="PTHR24418">
    <property type="entry name" value="TYROSINE-PROTEIN KINASE"/>
    <property type="match status" value="1"/>
</dbReference>
<evidence type="ECO:0000256" key="1">
    <source>
        <dbReference type="ARBA" id="ARBA00022741"/>
    </source>
</evidence>
<keyword evidence="2" id="KW-0067">ATP-binding</keyword>
<feature type="compositionally biased region" description="Polar residues" evidence="3">
    <location>
        <begin position="1"/>
        <end position="12"/>
    </location>
</feature>
<dbReference type="GO" id="GO:0004672">
    <property type="term" value="F:protein kinase activity"/>
    <property type="evidence" value="ECO:0007669"/>
    <property type="project" value="InterPro"/>
</dbReference>
<dbReference type="STRING" id="27835.A0A0N4YRP5"/>
<dbReference type="InterPro" id="IPR001245">
    <property type="entry name" value="Ser-Thr/Tyr_kinase_cat_dom"/>
</dbReference>
<dbReference type="PROSITE" id="PS50011">
    <property type="entry name" value="PROTEIN_KINASE_DOM"/>
    <property type="match status" value="1"/>
</dbReference>
<evidence type="ECO:0000259" key="4">
    <source>
        <dbReference type="PROSITE" id="PS50011"/>
    </source>
</evidence>
<evidence type="ECO:0000313" key="7">
    <source>
        <dbReference type="WBParaSite" id="NBR_0001991701-mRNA-1"/>
    </source>
</evidence>
<name>A0A0N4YRP5_NIPBR</name>
<dbReference type="InterPro" id="IPR036691">
    <property type="entry name" value="Endo/exonu/phosph_ase_sf"/>
</dbReference>
<evidence type="ECO:0000256" key="2">
    <source>
        <dbReference type="ARBA" id="ARBA00022840"/>
    </source>
</evidence>
<gene>
    <name evidence="5" type="ORF">NBR_LOCUS19918</name>
</gene>
<dbReference type="SUPFAM" id="SSF56112">
    <property type="entry name" value="Protein kinase-like (PK-like)"/>
    <property type="match status" value="1"/>
</dbReference>
<dbReference type="Pfam" id="PF07714">
    <property type="entry name" value="PK_Tyr_Ser-Thr"/>
    <property type="match status" value="1"/>
</dbReference>
<dbReference type="EMBL" id="UYSL01024622">
    <property type="protein sequence ID" value="VDL83654.1"/>
    <property type="molecule type" value="Genomic_DNA"/>
</dbReference>
<dbReference type="GO" id="GO:0005524">
    <property type="term" value="F:ATP binding"/>
    <property type="evidence" value="ECO:0007669"/>
    <property type="project" value="UniProtKB-KW"/>
</dbReference>
<dbReference type="SUPFAM" id="SSF56219">
    <property type="entry name" value="DNase I-like"/>
    <property type="match status" value="1"/>
</dbReference>
<keyword evidence="1" id="KW-0547">Nucleotide-binding</keyword>
<proteinExistence type="predicted"/>
<dbReference type="InterPro" id="IPR000719">
    <property type="entry name" value="Prot_kinase_dom"/>
</dbReference>
<protein>
    <submittedName>
        <fullName evidence="7">Protein kinase domain-containing protein</fullName>
    </submittedName>
</protein>
<dbReference type="InterPro" id="IPR011009">
    <property type="entry name" value="Kinase-like_dom_sf"/>
</dbReference>
<keyword evidence="6" id="KW-1185">Reference proteome</keyword>
<evidence type="ECO:0000313" key="6">
    <source>
        <dbReference type="Proteomes" id="UP000271162"/>
    </source>
</evidence>